<comment type="caution">
    <text evidence="2">The sequence shown here is derived from an EMBL/GenBank/DDBJ whole genome shotgun (WGS) entry which is preliminary data.</text>
</comment>
<feature type="signal peptide" evidence="1">
    <location>
        <begin position="1"/>
        <end position="17"/>
    </location>
</feature>
<evidence type="ECO:0000256" key="1">
    <source>
        <dbReference type="SAM" id="SignalP"/>
    </source>
</evidence>
<reference evidence="2 3" key="1">
    <citation type="journal article" date="2016" name="BMC Genomics">
        <title>Comparative genomics reveals Cyclospora cayetanensis possesses coccidia-like metabolism and invasion components but unique surface antigens.</title>
        <authorList>
            <person name="Liu S."/>
            <person name="Wang L."/>
            <person name="Zheng H."/>
            <person name="Xu Z."/>
            <person name="Roellig D.M."/>
            <person name="Li N."/>
            <person name="Frace M.A."/>
            <person name="Tang K."/>
            <person name="Arrowood M.J."/>
            <person name="Moss D.M."/>
            <person name="Zhang L."/>
            <person name="Feng Y."/>
            <person name="Xiao L."/>
        </authorList>
    </citation>
    <scope>NUCLEOTIDE SEQUENCE [LARGE SCALE GENOMIC DNA]</scope>
    <source>
        <strain evidence="2 3">CHN_HEN01</strain>
    </source>
</reference>
<name>A0A1D3CSC1_9EIME</name>
<feature type="chain" id="PRO_5008913867" evidence="1">
    <location>
        <begin position="18"/>
        <end position="98"/>
    </location>
</feature>
<protein>
    <submittedName>
        <fullName evidence="2">Uncharacterized protein</fullName>
    </submittedName>
</protein>
<sequence length="98" mass="11011">MLLSCFCLFELPEIVLCFEGGAPLGLAGALRQRAGYVVLDCGQAWLWVMFEHWQARDAHLVLECVCVLASCEDWIQGMPAWALAYASEWRICMLVEGE</sequence>
<organism evidence="2 3">
    <name type="scientific">Cyclospora cayetanensis</name>
    <dbReference type="NCBI Taxonomy" id="88456"/>
    <lineage>
        <taxon>Eukaryota</taxon>
        <taxon>Sar</taxon>
        <taxon>Alveolata</taxon>
        <taxon>Apicomplexa</taxon>
        <taxon>Conoidasida</taxon>
        <taxon>Coccidia</taxon>
        <taxon>Eucoccidiorida</taxon>
        <taxon>Eimeriorina</taxon>
        <taxon>Eimeriidae</taxon>
        <taxon>Cyclospora</taxon>
    </lineage>
</organism>
<dbReference type="AlphaFoldDB" id="A0A1D3CSC1"/>
<dbReference type="VEuPathDB" id="ToxoDB:cyc_00017"/>
<proteinExistence type="predicted"/>
<gene>
    <name evidence="2" type="ORF">cyc_00017</name>
</gene>
<evidence type="ECO:0000313" key="2">
    <source>
        <dbReference type="EMBL" id="OEH74095.1"/>
    </source>
</evidence>
<keyword evidence="3" id="KW-1185">Reference proteome</keyword>
<evidence type="ECO:0000313" key="3">
    <source>
        <dbReference type="Proteomes" id="UP000095192"/>
    </source>
</evidence>
<accession>A0A1D3CSC1</accession>
<dbReference type="EMBL" id="JROU02002125">
    <property type="protein sequence ID" value="OEH74095.1"/>
    <property type="molecule type" value="Genomic_DNA"/>
</dbReference>
<dbReference type="InParanoid" id="A0A1D3CSC1"/>
<dbReference type="Proteomes" id="UP000095192">
    <property type="component" value="Unassembled WGS sequence"/>
</dbReference>
<keyword evidence="1" id="KW-0732">Signal</keyword>